<dbReference type="InterPro" id="IPR018750">
    <property type="entry name" value="DUF2306_membrane"/>
</dbReference>
<feature type="transmembrane region" description="Helical" evidence="1">
    <location>
        <begin position="46"/>
        <end position="64"/>
    </location>
</feature>
<feature type="transmembrane region" description="Helical" evidence="1">
    <location>
        <begin position="84"/>
        <end position="106"/>
    </location>
</feature>
<dbReference type="RefSeq" id="WP_068988264.1">
    <property type="nucleotide sequence ID" value="NZ_CP012418.1"/>
</dbReference>
<evidence type="ECO:0000313" key="2">
    <source>
        <dbReference type="EMBL" id="AOE48776.1"/>
    </source>
</evidence>
<proteinExistence type="predicted"/>
<evidence type="ECO:0008006" key="4">
    <source>
        <dbReference type="Google" id="ProtNLM"/>
    </source>
</evidence>
<dbReference type="STRING" id="1144748.KS2013_44"/>
<dbReference type="Proteomes" id="UP000094147">
    <property type="component" value="Chromosome"/>
</dbReference>
<sequence length="212" mass="23895">MQLINKVLLYLLAIGVAGYAVYVYGFLPLGSLVHPEMRANFEVQPIGIYSHIFASAVALTLGPFQFSTMIRQRYTKLHRWVGRAYLAIGVLVGGLSGLYMAFFAYGGIIPKVGFATLAVIWLYTGLKAYIAIRRGNIGEHRKWMIRNFSLTFAAVMLRIYLPLSMIAGIEFTLAYAVIAWICWVPNLVLAEWRINIRNNHSFNTEVQEQRAG</sequence>
<evidence type="ECO:0000313" key="3">
    <source>
        <dbReference type="Proteomes" id="UP000094147"/>
    </source>
</evidence>
<feature type="transmembrane region" description="Helical" evidence="1">
    <location>
        <begin position="173"/>
        <end position="192"/>
    </location>
</feature>
<feature type="transmembrane region" description="Helical" evidence="1">
    <location>
        <begin position="7"/>
        <end position="26"/>
    </location>
</feature>
<name>A0A1B3B7L1_9GAMM</name>
<evidence type="ECO:0000256" key="1">
    <source>
        <dbReference type="SAM" id="Phobius"/>
    </source>
</evidence>
<dbReference type="EMBL" id="CP012418">
    <property type="protein sequence ID" value="AOE48776.1"/>
    <property type="molecule type" value="Genomic_DNA"/>
</dbReference>
<keyword evidence="1" id="KW-0472">Membrane</keyword>
<organism evidence="2 3">
    <name type="scientific">Kangiella sediminilitoris</name>
    <dbReference type="NCBI Taxonomy" id="1144748"/>
    <lineage>
        <taxon>Bacteria</taxon>
        <taxon>Pseudomonadati</taxon>
        <taxon>Pseudomonadota</taxon>
        <taxon>Gammaproteobacteria</taxon>
        <taxon>Kangiellales</taxon>
        <taxon>Kangiellaceae</taxon>
        <taxon>Kangiella</taxon>
    </lineage>
</organism>
<accession>A0A1B3B7L1</accession>
<dbReference type="OrthoDB" id="8759010at2"/>
<keyword evidence="1" id="KW-1133">Transmembrane helix</keyword>
<protein>
    <recommendedName>
        <fullName evidence="4">DUF2306 domain-containing protein</fullName>
    </recommendedName>
</protein>
<dbReference type="Pfam" id="PF10067">
    <property type="entry name" value="DUF2306"/>
    <property type="match status" value="1"/>
</dbReference>
<dbReference type="AlphaFoldDB" id="A0A1B3B7L1"/>
<gene>
    <name evidence="2" type="ORF">KS2013_44</name>
</gene>
<keyword evidence="3" id="KW-1185">Reference proteome</keyword>
<dbReference type="PATRIC" id="fig|1144748.3.peg.44"/>
<reference evidence="3" key="1">
    <citation type="submission" date="2015-08" db="EMBL/GenBank/DDBJ databases">
        <authorList>
            <person name="Kim K.M."/>
        </authorList>
    </citation>
    <scope>NUCLEOTIDE SEQUENCE [LARGE SCALE GENOMIC DNA]</scope>
    <source>
        <strain evidence="3">KCTC 23892</strain>
    </source>
</reference>
<feature type="transmembrane region" description="Helical" evidence="1">
    <location>
        <begin position="112"/>
        <end position="132"/>
    </location>
</feature>
<dbReference type="KEGG" id="ksd:KS2013_44"/>
<feature type="transmembrane region" description="Helical" evidence="1">
    <location>
        <begin position="144"/>
        <end position="161"/>
    </location>
</feature>
<keyword evidence="1" id="KW-0812">Transmembrane</keyword>